<organism evidence="1 2">
    <name type="scientific">Trichonephila clavipes</name>
    <name type="common">Golden silk orbweaver</name>
    <name type="synonym">Nephila clavipes</name>
    <dbReference type="NCBI Taxonomy" id="2585209"/>
    <lineage>
        <taxon>Eukaryota</taxon>
        <taxon>Metazoa</taxon>
        <taxon>Ecdysozoa</taxon>
        <taxon>Arthropoda</taxon>
        <taxon>Chelicerata</taxon>
        <taxon>Arachnida</taxon>
        <taxon>Araneae</taxon>
        <taxon>Araneomorphae</taxon>
        <taxon>Entelegynae</taxon>
        <taxon>Araneoidea</taxon>
        <taxon>Nephilidae</taxon>
        <taxon>Trichonephila</taxon>
    </lineage>
</organism>
<accession>A0A8X6T7S9</accession>
<protein>
    <submittedName>
        <fullName evidence="1">Uncharacterized protein</fullName>
    </submittedName>
</protein>
<evidence type="ECO:0000313" key="1">
    <source>
        <dbReference type="EMBL" id="GFY20823.1"/>
    </source>
</evidence>
<gene>
    <name evidence="1" type="primary">NCL1_29555</name>
    <name evidence="1" type="ORF">TNCV_1120571</name>
</gene>
<reference evidence="1" key="1">
    <citation type="submission" date="2020-08" db="EMBL/GenBank/DDBJ databases">
        <title>Multicomponent nature underlies the extraordinary mechanical properties of spider dragline silk.</title>
        <authorList>
            <person name="Kono N."/>
            <person name="Nakamura H."/>
            <person name="Mori M."/>
            <person name="Yoshida Y."/>
            <person name="Ohtoshi R."/>
            <person name="Malay A.D."/>
            <person name="Moran D.A.P."/>
            <person name="Tomita M."/>
            <person name="Numata K."/>
            <person name="Arakawa K."/>
        </authorList>
    </citation>
    <scope>NUCLEOTIDE SEQUENCE</scope>
</reference>
<name>A0A8X6T7S9_TRICX</name>
<evidence type="ECO:0000313" key="2">
    <source>
        <dbReference type="Proteomes" id="UP000887159"/>
    </source>
</evidence>
<comment type="caution">
    <text evidence="1">The sequence shown here is derived from an EMBL/GenBank/DDBJ whole genome shotgun (WGS) entry which is preliminary data.</text>
</comment>
<proteinExistence type="predicted"/>
<dbReference type="AlphaFoldDB" id="A0A8X6T7S9"/>
<dbReference type="Proteomes" id="UP000887159">
    <property type="component" value="Unassembled WGS sequence"/>
</dbReference>
<sequence>MSLRHGGTLNNRRAASPLVGFVEEVERWEAPDHPQVFSLKIGVETRQIVLSLVWCSKATDNDRRHLALCHEEFHGPRSGLYRSGGIRNNDFNTH</sequence>
<keyword evidence="2" id="KW-1185">Reference proteome</keyword>
<dbReference type="EMBL" id="BMAU01021356">
    <property type="protein sequence ID" value="GFY20823.1"/>
    <property type="molecule type" value="Genomic_DNA"/>
</dbReference>